<feature type="compositionally biased region" description="Acidic residues" evidence="1">
    <location>
        <begin position="1637"/>
        <end position="1650"/>
    </location>
</feature>
<feature type="compositionally biased region" description="Acidic residues" evidence="1">
    <location>
        <begin position="504"/>
        <end position="529"/>
    </location>
</feature>
<feature type="compositionally biased region" description="Basic and acidic residues" evidence="1">
    <location>
        <begin position="1116"/>
        <end position="1127"/>
    </location>
</feature>
<dbReference type="OrthoDB" id="2555984at2759"/>
<sequence length="1891" mass="200700">MDSGTPQSARRRPLYTTLGAADASSSSVTPVKAPSALHGASAKMRQGSNAAGISSSPRVRRSLDGTSAYDRFDEVSWVVDLSSRISQALQSPAAAPASPARSVSSAHAHASPRSRVRLPRPSREFRDLQQRVLSRREQPPSTESLDSPLLSRSGSDLQSHANVLPSLSASAPESKQTAAEWVKHAQQDFDIKREQLVNSRQRLLARQSAALDVEEHDEDSVDTANLDPAVERSRLAARSLQELMQSGGLVDEEAEGPPPFSDLLEQAQALPVDQSASGPSALFSAHRSADGTVDIESILQHRAQLAEQERPDQDQPSTRPSILELGAPSEAPRRPVIEVLGDEQANQLEAESPNASSEDDQSSDTSSEGSSDEDSSSEDSAGEPANADNSNGHSTDQIAFVNGELRILPASGQAGPGAPPTSTIQQHDKDEEQSEDEDEDQSSGSDEEEDASSDDDAMGYSESARQFGSTRDLLFDGPVGDADEPIVLSDSEDEAGDSGRHDEEGEELVEEEEDDEEEEEDDNDEEEVDSSGHYMQMEAAVDHDEEDSEDDEIEDDNAERSEEAADVDTRQFGLDAANTAAVPRVHLEEDADVGEDAMPEDEVEGEELDEDLRWSDIEAEQDATPDEPGPALHMSDSVPASFAQFPFASFGPNAPGFVSASQLYTSQSAEPVLPHFEAPAHFTPTPMPTFDQIDPEILGSVVYNLADPTSSEQTDAPATDALRTQDNAVAGVAQDSGDRFEPSESIGSGADQPQLGGGGSGTAPVAQEVRQSSELPDPATAGDETTALFEPAQQSLADRESPLTHAVTEQLPEPHSGEVSAATERGTDLLADATNKANDVAVGAVDGTIVGNAAAAAAQGAKAPTSEAEGAGTPVPQTIAASLPDALADPVKLAEFRELTQDDAPSNTSIAGTVVAPPAEATSRDSGVVSDTEGAAHGVSISTETTETSTHEIGARDEDVKASASQAAALSDRAVTTQTPKEAAPSAVHVSFAEQTATSIPVDNAVPREPLLLRTDSGGSGQLTDGREGDIEDNNSDEDEAVHDEVVQLSMSSVADCERLQQGPENVPNPMGPSILVQESASSQEALETINQATDDLLSAATTLPTIDAGLESGDLADRESSVDRSVKPVAAEKPNDSEIDTEQISEGVDAQEPDEVMSAGSADQISAPPKRKVDDVTEVPEDEATEDANVEDAASAAPNKRAKVEHDAKQSADKSKDMATAGTEDVDMAEVDTEIVAEYATPLPKSRFESTAGTGTSWSEAIMRVPPSPASSDRRSTSSFTPSANRHGHRHLHGSRPNLLSQLTQAVSGVASSLTAPIRALPNLLPISEAAEGAEKDTEDDQKSTEDDVETQRRPQKVTNEPKFTITTRSHCLYHELRLDSIAGSPTFVVPGCSINHEEARRESAIDVGEASEQDSDNWIDVDPDLLPDEVHHMLSRVIGLQILREGIFAEPGSSAARLLLAGEDLIPAITDKLGENVNDEEMADETGEMQEGGDLSHEIEVPEEALAAETLAAIHQPASGAASTRHQRTASDASSTHSHRSPRKSDPTSADADYLPDNERKQLYKERHPGTGRNVGDVSIALLEEQDGSEHDDFSVELVIPQHDDDAAKPRAAKRGRPRKSAAANKDASYRPTADDETEAASVEEDETEVRPSRRRGRKSAASRKVQETESKHAEQSDDSQTAEQNATAQPTVGQAPLKSKRGRRGRKSNDAAFDPASKEANEEDDEEEAEDGLTGSSVRTRAITEDENKVLVEIGLDADDAADGVVVNITKVQDAEDAYVGDDTTGAEAIEAPGDVTDSEKVSMVKSRAKGRNKRNAPAVGTSQPNAKQEQEGAKANDVAAEADAEETNKQGKKRPRRSGRARSQTPRSNTPSPSKTTPRKSSRKLKL</sequence>
<dbReference type="EMBL" id="KZ819205">
    <property type="protein sequence ID" value="PWY97582.1"/>
    <property type="molecule type" value="Genomic_DNA"/>
</dbReference>
<feature type="region of interest" description="Disordered" evidence="1">
    <location>
        <begin position="1601"/>
        <end position="1749"/>
    </location>
</feature>
<feature type="region of interest" description="Disordered" evidence="1">
    <location>
        <begin position="88"/>
        <end position="156"/>
    </location>
</feature>
<feature type="region of interest" description="Disordered" evidence="1">
    <location>
        <begin position="617"/>
        <end position="636"/>
    </location>
</feature>
<feature type="compositionally biased region" description="Acidic residues" evidence="1">
    <location>
        <begin position="431"/>
        <end position="457"/>
    </location>
</feature>
<feature type="compositionally biased region" description="Basic and acidic residues" evidence="1">
    <location>
        <begin position="121"/>
        <end position="138"/>
    </location>
</feature>
<feature type="compositionally biased region" description="Basic residues" evidence="1">
    <location>
        <begin position="110"/>
        <end position="120"/>
    </location>
</feature>
<keyword evidence="4" id="KW-1185">Reference proteome</keyword>
<dbReference type="GO" id="GO:0005730">
    <property type="term" value="C:nucleolus"/>
    <property type="evidence" value="ECO:0007669"/>
    <property type="project" value="InterPro"/>
</dbReference>
<feature type="region of interest" description="Disordered" evidence="1">
    <location>
        <begin position="1333"/>
        <end position="1362"/>
    </location>
</feature>
<feature type="compositionally biased region" description="Acidic residues" evidence="1">
    <location>
        <begin position="1724"/>
        <end position="1734"/>
    </location>
</feature>
<feature type="compositionally biased region" description="Acidic residues" evidence="1">
    <location>
        <begin position="543"/>
        <end position="557"/>
    </location>
</feature>
<feature type="region of interest" description="Disordered" evidence="1">
    <location>
        <begin position="1519"/>
        <end position="1559"/>
    </location>
</feature>
<feature type="compositionally biased region" description="Polar residues" evidence="1">
    <location>
        <begin position="707"/>
        <end position="727"/>
    </location>
</feature>
<dbReference type="InterPro" id="IPR039191">
    <property type="entry name" value="Nopp140-like"/>
</dbReference>
<name>A0A317XGE9_9BASI</name>
<feature type="region of interest" description="Disordered" evidence="1">
    <location>
        <begin position="1111"/>
        <end position="1224"/>
    </location>
</feature>
<proteinExistence type="predicted"/>
<gene>
    <name evidence="3" type="ORF">BCV70DRAFT_49980</name>
    <name evidence="2" type="ORF">BCV70DRAFT_93002</name>
</gene>
<feature type="compositionally biased region" description="Polar residues" evidence="1">
    <location>
        <begin position="46"/>
        <end position="57"/>
    </location>
</feature>
<feature type="compositionally biased region" description="Polar residues" evidence="1">
    <location>
        <begin position="344"/>
        <end position="355"/>
    </location>
</feature>
<feature type="compositionally biased region" description="Acidic residues" evidence="1">
    <location>
        <begin position="1138"/>
        <end position="1156"/>
    </location>
</feature>
<feature type="compositionally biased region" description="Basic and acidic residues" evidence="1">
    <location>
        <begin position="558"/>
        <end position="569"/>
    </location>
</feature>
<reference evidence="2 4" key="1">
    <citation type="journal article" date="2018" name="Mol. Biol. Evol.">
        <title>Broad Genomic Sampling Reveals a Smut Pathogenic Ancestry of the Fungal Clade Ustilaginomycotina.</title>
        <authorList>
            <person name="Kijpornyongpan T."/>
            <person name="Mondo S.J."/>
            <person name="Barry K."/>
            <person name="Sandor L."/>
            <person name="Lee J."/>
            <person name="Lipzen A."/>
            <person name="Pangilinan J."/>
            <person name="LaButti K."/>
            <person name="Hainaut M."/>
            <person name="Henrissat B."/>
            <person name="Grigoriev I.V."/>
            <person name="Spatafora J.W."/>
            <person name="Aime M.C."/>
        </authorList>
    </citation>
    <scope>NUCLEOTIDE SEQUENCE [LARGE SCALE GENOMIC DNA]</scope>
    <source>
        <strain evidence="2 4">MCA 3645</strain>
    </source>
</reference>
<feature type="compositionally biased region" description="Acidic residues" evidence="1">
    <location>
        <begin position="1030"/>
        <end position="1042"/>
    </location>
</feature>
<accession>A0A317XGE9</accession>
<dbReference type="Proteomes" id="UP000246740">
    <property type="component" value="Unassembled WGS sequence"/>
</dbReference>
<feature type="compositionally biased region" description="Basic residues" evidence="1">
    <location>
        <begin position="1881"/>
        <end position="1891"/>
    </location>
</feature>
<evidence type="ECO:0000313" key="4">
    <source>
        <dbReference type="Proteomes" id="UP000246740"/>
    </source>
</evidence>
<feature type="compositionally biased region" description="Polar residues" evidence="1">
    <location>
        <begin position="139"/>
        <end position="156"/>
    </location>
</feature>
<evidence type="ECO:0000313" key="3">
    <source>
        <dbReference type="EMBL" id="PWY97582.1"/>
    </source>
</evidence>
<feature type="region of interest" description="Disordered" evidence="1">
    <location>
        <begin position="900"/>
        <end position="989"/>
    </location>
</feature>
<feature type="region of interest" description="Disordered" evidence="1">
    <location>
        <begin position="1778"/>
        <end position="1891"/>
    </location>
</feature>
<dbReference type="PANTHER" id="PTHR23216:SF1">
    <property type="entry name" value="NUCLEOLAR AND COILED-BODY PHOSPHOPROTEIN 1"/>
    <property type="match status" value="1"/>
</dbReference>
<feature type="compositionally biased region" description="Acidic residues" evidence="1">
    <location>
        <begin position="1177"/>
        <end position="1191"/>
    </location>
</feature>
<organism evidence="2 4">
    <name type="scientific">Testicularia cyperi</name>
    <dbReference type="NCBI Taxonomy" id="1882483"/>
    <lineage>
        <taxon>Eukaryota</taxon>
        <taxon>Fungi</taxon>
        <taxon>Dikarya</taxon>
        <taxon>Basidiomycota</taxon>
        <taxon>Ustilaginomycotina</taxon>
        <taxon>Ustilaginomycetes</taxon>
        <taxon>Ustilaginales</taxon>
        <taxon>Anthracoideaceae</taxon>
        <taxon>Testicularia</taxon>
    </lineage>
</organism>
<protein>
    <submittedName>
        <fullName evidence="2">Uncharacterized protein</fullName>
    </submittedName>
</protein>
<feature type="compositionally biased region" description="Polar residues" evidence="1">
    <location>
        <begin position="963"/>
        <end position="980"/>
    </location>
</feature>
<feature type="region of interest" description="Disordered" evidence="1">
    <location>
        <begin position="1059"/>
        <end position="1083"/>
    </location>
</feature>
<feature type="compositionally biased region" description="Low complexity" evidence="1">
    <location>
        <begin position="91"/>
        <end position="109"/>
    </location>
</feature>
<feature type="compositionally biased region" description="Basic residues" evidence="1">
    <location>
        <begin position="1613"/>
        <end position="1622"/>
    </location>
</feature>
<feature type="compositionally biased region" description="Basic residues" evidence="1">
    <location>
        <begin position="1854"/>
        <end position="1864"/>
    </location>
</feature>
<feature type="compositionally biased region" description="Basic and acidic residues" evidence="1">
    <location>
        <begin position="949"/>
        <end position="961"/>
    </location>
</feature>
<dbReference type="STRING" id="1882483.A0A317XGE9"/>
<feature type="compositionally biased region" description="Acidic residues" evidence="1">
    <location>
        <begin position="589"/>
        <end position="610"/>
    </location>
</feature>
<feature type="region of interest" description="Disordered" evidence="1">
    <location>
        <begin position="250"/>
        <end position="612"/>
    </location>
</feature>
<feature type="compositionally biased region" description="Acidic residues" evidence="1">
    <location>
        <begin position="370"/>
        <end position="381"/>
    </location>
</feature>
<feature type="region of interest" description="Disordered" evidence="1">
    <location>
        <begin position="705"/>
        <end position="828"/>
    </location>
</feature>
<dbReference type="InParanoid" id="A0A317XGE9"/>
<feature type="region of interest" description="Disordered" evidence="1">
    <location>
        <begin position="855"/>
        <end position="877"/>
    </location>
</feature>
<dbReference type="EMBL" id="KZ819232">
    <property type="protein sequence ID" value="PWY96957.1"/>
    <property type="molecule type" value="Genomic_DNA"/>
</dbReference>
<feature type="compositionally biased region" description="Polar residues" evidence="1">
    <location>
        <begin position="387"/>
        <end position="397"/>
    </location>
</feature>
<feature type="compositionally biased region" description="Basic and acidic residues" evidence="1">
    <location>
        <begin position="1334"/>
        <end position="1354"/>
    </location>
</feature>
<feature type="compositionally biased region" description="Basic and acidic residues" evidence="1">
    <location>
        <begin position="1667"/>
        <end position="1678"/>
    </location>
</feature>
<dbReference type="PANTHER" id="PTHR23216">
    <property type="entry name" value="NUCLEOLAR AND COILED-BODY PHOSPHOPROTEIN 1"/>
    <property type="match status" value="1"/>
</dbReference>
<feature type="region of interest" description="Disordered" evidence="1">
    <location>
        <begin position="18"/>
        <end position="61"/>
    </location>
</feature>
<feature type="region of interest" description="Disordered" evidence="1">
    <location>
        <begin position="1001"/>
        <end position="1043"/>
    </location>
</feature>
<feature type="compositionally biased region" description="Basic residues" evidence="1">
    <location>
        <begin position="1655"/>
        <end position="1664"/>
    </location>
</feature>
<feature type="region of interest" description="Disordered" evidence="1">
    <location>
        <begin position="1263"/>
        <end position="1296"/>
    </location>
</feature>
<feature type="compositionally biased region" description="Polar residues" evidence="1">
    <location>
        <begin position="1681"/>
        <end position="1695"/>
    </location>
</feature>
<feature type="compositionally biased region" description="Low complexity" evidence="1">
    <location>
        <begin position="1869"/>
        <end position="1880"/>
    </location>
</feature>
<evidence type="ECO:0000313" key="2">
    <source>
        <dbReference type="EMBL" id="PWY96957.1"/>
    </source>
</evidence>
<evidence type="ECO:0000256" key="1">
    <source>
        <dbReference type="SAM" id="MobiDB-lite"/>
    </source>
</evidence>
<feature type="compositionally biased region" description="Basic and acidic residues" evidence="1">
    <location>
        <begin position="1203"/>
        <end position="1218"/>
    </location>
</feature>